<feature type="region of interest" description="Disordered" evidence="2">
    <location>
        <begin position="824"/>
        <end position="888"/>
    </location>
</feature>
<dbReference type="PANTHER" id="PTHR43156:SF2">
    <property type="entry name" value="STAGE II SPORULATION PROTEIN E"/>
    <property type="match status" value="1"/>
</dbReference>
<dbReference type="SUPFAM" id="SSF55781">
    <property type="entry name" value="GAF domain-like"/>
    <property type="match status" value="1"/>
</dbReference>
<dbReference type="Proteomes" id="UP000182841">
    <property type="component" value="Unassembled WGS sequence"/>
</dbReference>
<keyword evidence="5" id="KW-0418">Kinase</keyword>
<dbReference type="Pfam" id="PF13581">
    <property type="entry name" value="HATPase_c_2"/>
    <property type="match status" value="1"/>
</dbReference>
<sequence>MRTDDALAVLGAGLWTWDNATGLVTLDARAARLLGIAEEPPEAQTGTHPARTFSGSAVRSHLHAVDYVGFQGIVTLALAEHTTAETLLRVVDADGQVRRTVRVVLRPLPPGAQEAPDLPEAPDAPAAAARGGAGTPETATALTGLLYEVPEPESAARPEEPQHPSAAARGPGGRTPGAEAAGGRASPRLAAGTARGPRSAAEWDWRRNREAFLLDTGRALAEAYTTADVLRVASSLAMPGFSPETLAVFVVSGDRLTVYGASPGAPPRPGHPSVPGGGYGPRGSGSRLHLSDPDPAAEAVRTGRAVYLHDPAEYTGRFPAARPAESQPGHAAWAFLPLTVAGRTIGAWMAAFARPVAFTPDERALLTTVARMLAQSLSRAMLNESERELSARLQRVMRPAHSPAVPGMDLAARYVPTGGGLQIGGDWYDVIPLPSGRTALVIGDVQGHDVRAASIMGQLRVAVRAYASEGHHPDAVLSRASRFLHGMGAGERVNAPPPTAPAEETADHTPLGAAAPSEPAEHPEPRFATCLYVEVDQETGALDVARAGHPDPAVQLPDGPLLVRSTAGGLPLGIEPDAEYPVSRLVLEPGERLLMCTDGLIEAGGHDLGTGWERISRVAEELAGQLRQTGQAAGGPALEQLADALVQAVQGGRDTSWGPAGPPADRREDDIALLLLSRSATGAAAPAAGAPLTVRRTVLTVAQAQPDRIADARHQLHDLLHDWCDPDQVDGAVLMLSEMLTNVLVHTDGDAVLVAEITVPPQGEGRTLWVGVSDPSDELPHRRSPGELASSGRGLMLLGMLADRWGVDPRGEGKRTWFEIHERDPATAAGEDHAVPGGSPTGEGAAGGGPAGGGPADAAARESSGEPSLDRWEDLDADVPLPLPPYED</sequence>
<dbReference type="Pfam" id="PF13185">
    <property type="entry name" value="GAF_2"/>
    <property type="match status" value="1"/>
</dbReference>
<dbReference type="SMART" id="SM00331">
    <property type="entry name" value="PP2C_SIG"/>
    <property type="match status" value="1"/>
</dbReference>
<feature type="region of interest" description="Disordered" evidence="2">
    <location>
        <begin position="488"/>
        <end position="523"/>
    </location>
</feature>
<feature type="region of interest" description="Disordered" evidence="2">
    <location>
        <begin position="108"/>
        <end position="137"/>
    </location>
</feature>
<dbReference type="InterPro" id="IPR001932">
    <property type="entry name" value="PPM-type_phosphatase-like_dom"/>
</dbReference>
<dbReference type="InterPro" id="IPR029016">
    <property type="entry name" value="GAF-like_dom_sf"/>
</dbReference>
<dbReference type="InterPro" id="IPR052016">
    <property type="entry name" value="Bact_Sigma-Reg"/>
</dbReference>
<dbReference type="InterPro" id="IPR003018">
    <property type="entry name" value="GAF"/>
</dbReference>
<feature type="compositionally biased region" description="Low complexity" evidence="2">
    <location>
        <begin position="115"/>
        <end position="137"/>
    </location>
</feature>
<dbReference type="GO" id="GO:0016791">
    <property type="term" value="F:phosphatase activity"/>
    <property type="evidence" value="ECO:0007669"/>
    <property type="project" value="TreeGrafter"/>
</dbReference>
<dbReference type="PANTHER" id="PTHR43156">
    <property type="entry name" value="STAGE II SPORULATION PROTEIN E-RELATED"/>
    <property type="match status" value="1"/>
</dbReference>
<feature type="compositionally biased region" description="Low complexity" evidence="2">
    <location>
        <begin position="176"/>
        <end position="185"/>
    </location>
</feature>
<feature type="compositionally biased region" description="Basic and acidic residues" evidence="2">
    <location>
        <begin position="859"/>
        <end position="874"/>
    </location>
</feature>
<keyword evidence="6" id="KW-1185">Reference proteome</keyword>
<name>A0A1H9PTJ6_9ACTN</name>
<dbReference type="InterPro" id="IPR003594">
    <property type="entry name" value="HATPase_dom"/>
</dbReference>
<dbReference type="EMBL" id="FOGO01000002">
    <property type="protein sequence ID" value="SER51616.1"/>
    <property type="molecule type" value="Genomic_DNA"/>
</dbReference>
<evidence type="ECO:0000313" key="6">
    <source>
        <dbReference type="Proteomes" id="UP000182841"/>
    </source>
</evidence>
<reference evidence="6" key="1">
    <citation type="submission" date="2016-10" db="EMBL/GenBank/DDBJ databases">
        <authorList>
            <person name="Varghese N."/>
            <person name="Submissions S."/>
        </authorList>
    </citation>
    <scope>NUCLEOTIDE SEQUENCE [LARGE SCALE GENOMIC DNA]</scope>
    <source>
        <strain evidence="6">CGMCC 4.6825</strain>
    </source>
</reference>
<proteinExistence type="predicted"/>
<dbReference type="Pfam" id="PF07228">
    <property type="entry name" value="SpoIIE"/>
    <property type="match status" value="1"/>
</dbReference>
<dbReference type="InterPro" id="IPR036457">
    <property type="entry name" value="PPM-type-like_dom_sf"/>
</dbReference>
<feature type="compositionally biased region" description="Gly residues" evidence="2">
    <location>
        <begin position="839"/>
        <end position="855"/>
    </location>
</feature>
<dbReference type="AlphaFoldDB" id="A0A1H9PTJ6"/>
<dbReference type="InterPro" id="IPR036890">
    <property type="entry name" value="HATPase_C_sf"/>
</dbReference>
<dbReference type="SMART" id="SM00065">
    <property type="entry name" value="GAF"/>
    <property type="match status" value="1"/>
</dbReference>
<dbReference type="OrthoDB" id="118142at2"/>
<evidence type="ECO:0000256" key="2">
    <source>
        <dbReference type="SAM" id="MobiDB-lite"/>
    </source>
</evidence>
<evidence type="ECO:0000259" key="3">
    <source>
        <dbReference type="SMART" id="SM00065"/>
    </source>
</evidence>
<dbReference type="SUPFAM" id="SSF81606">
    <property type="entry name" value="PP2C-like"/>
    <property type="match status" value="1"/>
</dbReference>
<dbReference type="Gene3D" id="3.60.40.10">
    <property type="entry name" value="PPM-type phosphatase domain"/>
    <property type="match status" value="1"/>
</dbReference>
<accession>A0A1H9PTJ6</accession>
<feature type="compositionally biased region" description="Basic and acidic residues" evidence="2">
    <location>
        <begin position="824"/>
        <end position="834"/>
    </location>
</feature>
<protein>
    <submittedName>
        <fullName evidence="5">Histidine kinase-like ATPase domain-containing protein</fullName>
    </submittedName>
</protein>
<feature type="domain" description="PPM-type phosphatase" evidence="4">
    <location>
        <begin position="405"/>
        <end position="678"/>
    </location>
</feature>
<dbReference type="CDD" id="cd16936">
    <property type="entry name" value="HATPase_RsbW-like"/>
    <property type="match status" value="1"/>
</dbReference>
<evidence type="ECO:0000256" key="1">
    <source>
        <dbReference type="ARBA" id="ARBA00022801"/>
    </source>
</evidence>
<dbReference type="RefSeq" id="WP_074998991.1">
    <property type="nucleotide sequence ID" value="NZ_FOGO01000002.1"/>
</dbReference>
<dbReference type="Gene3D" id="3.30.450.20">
    <property type="entry name" value="PAS domain"/>
    <property type="match status" value="1"/>
</dbReference>
<keyword evidence="1" id="KW-0378">Hydrolase</keyword>
<keyword evidence="5" id="KW-0808">Transferase</keyword>
<evidence type="ECO:0000313" key="5">
    <source>
        <dbReference type="EMBL" id="SER51616.1"/>
    </source>
</evidence>
<dbReference type="GO" id="GO:0016301">
    <property type="term" value="F:kinase activity"/>
    <property type="evidence" value="ECO:0007669"/>
    <property type="project" value="UniProtKB-KW"/>
</dbReference>
<gene>
    <name evidence="5" type="ORF">SAMN05421870_102245</name>
</gene>
<evidence type="ECO:0000259" key="4">
    <source>
        <dbReference type="SMART" id="SM00331"/>
    </source>
</evidence>
<dbReference type="STRING" id="943816.AN217_02070"/>
<feature type="region of interest" description="Disordered" evidence="2">
    <location>
        <begin position="152"/>
        <end position="202"/>
    </location>
</feature>
<organism evidence="5 6">
    <name type="scientific">Streptomyces qinglanensis</name>
    <dbReference type="NCBI Taxonomy" id="943816"/>
    <lineage>
        <taxon>Bacteria</taxon>
        <taxon>Bacillati</taxon>
        <taxon>Actinomycetota</taxon>
        <taxon>Actinomycetes</taxon>
        <taxon>Kitasatosporales</taxon>
        <taxon>Streptomycetaceae</taxon>
        <taxon>Streptomyces</taxon>
    </lineage>
</organism>
<feature type="domain" description="GAF" evidence="3">
    <location>
        <begin position="208"/>
        <end position="387"/>
    </location>
</feature>
<feature type="region of interest" description="Disordered" evidence="2">
    <location>
        <begin position="261"/>
        <end position="294"/>
    </location>
</feature>
<dbReference type="Gene3D" id="3.30.450.40">
    <property type="match status" value="1"/>
</dbReference>
<dbReference type="Gene3D" id="3.30.565.10">
    <property type="entry name" value="Histidine kinase-like ATPase, C-terminal domain"/>
    <property type="match status" value="1"/>
</dbReference>